<evidence type="ECO:0000256" key="5">
    <source>
        <dbReference type="ARBA" id="ARBA00023118"/>
    </source>
</evidence>
<dbReference type="Proteomes" id="UP000694923">
    <property type="component" value="Unplaced"/>
</dbReference>
<evidence type="ECO:0000256" key="6">
    <source>
        <dbReference type="ARBA" id="ARBA00023157"/>
    </source>
</evidence>
<keyword evidence="8" id="KW-1185">Reference proteome</keyword>
<evidence type="ECO:0000313" key="8">
    <source>
        <dbReference type="Proteomes" id="UP000694923"/>
    </source>
</evidence>
<dbReference type="GeneID" id="103598045"/>
<comment type="subcellular location">
    <subcellularLocation>
        <location evidence="1">Secreted</location>
    </subcellularLocation>
</comment>
<dbReference type="Pfam" id="PF00143">
    <property type="entry name" value="Interferon"/>
    <property type="match status" value="1"/>
</dbReference>
<name>A0ABM0RHT3_GALVR</name>
<evidence type="ECO:0000256" key="7">
    <source>
        <dbReference type="RuleBase" id="RU000436"/>
    </source>
</evidence>
<dbReference type="InterPro" id="IPR000471">
    <property type="entry name" value="Interferon_alpha/beta/delta"/>
</dbReference>
<sequence length="338" mass="38546">MRNRGGLSLLEFATLQLLQRKPKNILVLKMGKKEDSPTWAQNCGGLLPWQVMGLGQVTAKGAERAGEHGPQCHQGRGSVATGGMQQAWWGQHQPSCCQHLLASAPVRHDKRRRLLSRAVAPTETKSRRVRPRFRNRRLRKGRSRALSRPPRESLEFSMVHVYVDLLMAGVVLCSVPASSSVWGMPSSHGLVNGEAIMLVRRMKKIPSHSCLKDRKNFNFPWTGENITPIQKTQATCFRGHMLQQILSLFKREDSHAAWDAILLDKLLFSLEKSLRQVQMTEGETLSCPDLGNDVRKYFQEMIGYLREEKYSPCAWEVVRVEIEVRLVLIHRLQRKVRK</sequence>
<accession>A0ABM0RHT3</accession>
<comment type="similarity">
    <text evidence="2 7">Belongs to the alpha/beta interferon family.</text>
</comment>
<keyword evidence="4" id="KW-0964">Secreted</keyword>
<dbReference type="PANTHER" id="PTHR11691:SF61">
    <property type="entry name" value="INTERFERON-DELTA-4"/>
    <property type="match status" value="1"/>
</dbReference>
<evidence type="ECO:0000313" key="9">
    <source>
        <dbReference type="RefSeq" id="XP_008580174.1"/>
    </source>
</evidence>
<evidence type="ECO:0000256" key="1">
    <source>
        <dbReference type="ARBA" id="ARBA00004613"/>
    </source>
</evidence>
<dbReference type="PRINTS" id="PR00266">
    <property type="entry name" value="INTERFERONAB"/>
</dbReference>
<dbReference type="InterPro" id="IPR009079">
    <property type="entry name" value="4_helix_cytokine-like_core"/>
</dbReference>
<dbReference type="Gene3D" id="1.20.1250.10">
    <property type="match status" value="1"/>
</dbReference>
<evidence type="ECO:0000256" key="3">
    <source>
        <dbReference type="ARBA" id="ARBA00022514"/>
    </source>
</evidence>
<keyword evidence="5 7" id="KW-0051">Antiviral defense</keyword>
<dbReference type="RefSeq" id="XP_008580174.1">
    <property type="nucleotide sequence ID" value="XM_008581952.1"/>
</dbReference>
<evidence type="ECO:0000256" key="2">
    <source>
        <dbReference type="ARBA" id="ARBA00011033"/>
    </source>
</evidence>
<organism evidence="8 9">
    <name type="scientific">Galeopterus variegatus</name>
    <name type="common">Malayan flying lemur</name>
    <name type="synonym">Cynocephalus variegatus</name>
    <dbReference type="NCBI Taxonomy" id="482537"/>
    <lineage>
        <taxon>Eukaryota</taxon>
        <taxon>Metazoa</taxon>
        <taxon>Chordata</taxon>
        <taxon>Craniata</taxon>
        <taxon>Vertebrata</taxon>
        <taxon>Euteleostomi</taxon>
        <taxon>Mammalia</taxon>
        <taxon>Eutheria</taxon>
        <taxon>Euarchontoglires</taxon>
        <taxon>Dermoptera</taxon>
        <taxon>Cynocephalidae</taxon>
        <taxon>Galeopterus</taxon>
    </lineage>
</organism>
<evidence type="ECO:0000256" key="4">
    <source>
        <dbReference type="ARBA" id="ARBA00022525"/>
    </source>
</evidence>
<dbReference type="SMART" id="SM00076">
    <property type="entry name" value="IFabd"/>
    <property type="match status" value="1"/>
</dbReference>
<gene>
    <name evidence="9" type="primary">LOC103598045</name>
</gene>
<keyword evidence="6" id="KW-1015">Disulfide bond</keyword>
<dbReference type="PANTHER" id="PTHR11691">
    <property type="entry name" value="TYPE I INTERFERON"/>
    <property type="match status" value="1"/>
</dbReference>
<keyword evidence="3 7" id="KW-0202">Cytokine</keyword>
<proteinExistence type="inferred from homology"/>
<protein>
    <submittedName>
        <fullName evidence="9">Interferon alpha-5-like</fullName>
    </submittedName>
</protein>
<dbReference type="SUPFAM" id="SSF47266">
    <property type="entry name" value="4-helical cytokines"/>
    <property type="match status" value="1"/>
</dbReference>
<reference evidence="9" key="1">
    <citation type="submission" date="2025-08" db="UniProtKB">
        <authorList>
            <consortium name="RefSeq"/>
        </authorList>
    </citation>
    <scope>IDENTIFICATION</scope>
</reference>